<dbReference type="Proteomes" id="UP000433737">
    <property type="component" value="Unassembled WGS sequence"/>
</dbReference>
<evidence type="ECO:0000313" key="2">
    <source>
        <dbReference type="Proteomes" id="UP000433737"/>
    </source>
</evidence>
<comment type="caution">
    <text evidence="1">The sequence shown here is derived from an EMBL/GenBank/DDBJ whole genome shotgun (WGS) entry which is preliminary data.</text>
</comment>
<protein>
    <submittedName>
        <fullName evidence="1">Uncharacterized protein</fullName>
    </submittedName>
</protein>
<gene>
    <name evidence="1" type="ORF">PANT111_190103</name>
</gene>
<dbReference type="AlphaFoldDB" id="A0AAX3J7T9"/>
<sequence>MLPRIPAAEASSSTEADRRARLAVFVGMKFYRWTEIATSDKWRKTVTYATGPVFRRVLRRKKQQRNYPMWRDGKRRISRIGAVTAGLTARGLSELPAPSSCQRRSASEYRDPVPQRWHHILRLVCHTAVDYLVFFTVQALPFTANPSKDLLASVDRELSASAELSCCYVSQCPALYRMSVSPRQKKSP</sequence>
<evidence type="ECO:0000313" key="1">
    <source>
        <dbReference type="EMBL" id="VXB89178.1"/>
    </source>
</evidence>
<proteinExistence type="predicted"/>
<accession>A0AAX3J7T9</accession>
<organism evidence="1 2">
    <name type="scientific">Pantoea brenneri</name>
    <dbReference type="NCBI Taxonomy" id="472694"/>
    <lineage>
        <taxon>Bacteria</taxon>
        <taxon>Pseudomonadati</taxon>
        <taxon>Pseudomonadota</taxon>
        <taxon>Gammaproteobacteria</taxon>
        <taxon>Enterobacterales</taxon>
        <taxon>Erwiniaceae</taxon>
        <taxon>Pantoea</taxon>
    </lineage>
</organism>
<dbReference type="EMBL" id="CABWMH010000011">
    <property type="protein sequence ID" value="VXB89178.1"/>
    <property type="molecule type" value="Genomic_DNA"/>
</dbReference>
<reference evidence="1 2" key="1">
    <citation type="submission" date="2019-10" db="EMBL/GenBank/DDBJ databases">
        <authorList>
            <person name="Karimi E."/>
        </authorList>
    </citation>
    <scope>NUCLEOTIDE SEQUENCE [LARGE SCALE GENOMIC DNA]</scope>
    <source>
        <strain evidence="1">Pantoea sp. 111</strain>
    </source>
</reference>
<name>A0AAX3J7T9_9GAMM</name>